<reference evidence="1" key="1">
    <citation type="submission" date="2018-02" db="EMBL/GenBank/DDBJ databases">
        <title>Rhizophora mucronata_Transcriptome.</title>
        <authorList>
            <person name="Meera S.P."/>
            <person name="Sreeshan A."/>
            <person name="Augustine A."/>
        </authorList>
    </citation>
    <scope>NUCLEOTIDE SEQUENCE</scope>
    <source>
        <tissue evidence="1">Leaf</tissue>
    </source>
</reference>
<evidence type="ECO:0000313" key="1">
    <source>
        <dbReference type="EMBL" id="MBX40195.1"/>
    </source>
</evidence>
<dbReference type="EMBL" id="GGEC01059711">
    <property type="protein sequence ID" value="MBX40195.1"/>
    <property type="molecule type" value="Transcribed_RNA"/>
</dbReference>
<sequence>MQKDNKDGNRFRKISQK</sequence>
<organism evidence="1">
    <name type="scientific">Rhizophora mucronata</name>
    <name type="common">Asiatic mangrove</name>
    <dbReference type="NCBI Taxonomy" id="61149"/>
    <lineage>
        <taxon>Eukaryota</taxon>
        <taxon>Viridiplantae</taxon>
        <taxon>Streptophyta</taxon>
        <taxon>Embryophyta</taxon>
        <taxon>Tracheophyta</taxon>
        <taxon>Spermatophyta</taxon>
        <taxon>Magnoliopsida</taxon>
        <taxon>eudicotyledons</taxon>
        <taxon>Gunneridae</taxon>
        <taxon>Pentapetalae</taxon>
        <taxon>rosids</taxon>
        <taxon>fabids</taxon>
        <taxon>Malpighiales</taxon>
        <taxon>Rhizophoraceae</taxon>
        <taxon>Rhizophora</taxon>
    </lineage>
</organism>
<accession>A0A2P2NCJ3</accession>
<dbReference type="AlphaFoldDB" id="A0A2P2NCJ3"/>
<proteinExistence type="predicted"/>
<protein>
    <submittedName>
        <fullName evidence="1">Uncharacterized protein</fullName>
    </submittedName>
</protein>
<name>A0A2P2NCJ3_RHIMU</name>